<dbReference type="Gene3D" id="3.40.50.2000">
    <property type="entry name" value="Glycogen Phosphorylase B"/>
    <property type="match status" value="1"/>
</dbReference>
<keyword evidence="2" id="KW-0808">Transferase</keyword>
<gene>
    <name evidence="2" type="ORF">ACJ8NA_25515</name>
</gene>
<dbReference type="SUPFAM" id="SSF53756">
    <property type="entry name" value="UDP-Glycosyltransferase/glycogen phosphorylase"/>
    <property type="match status" value="1"/>
</dbReference>
<feature type="domain" description="Glycosyltransferase subfamily 4-like N-terminal" evidence="1">
    <location>
        <begin position="13"/>
        <end position="174"/>
    </location>
</feature>
<dbReference type="GO" id="GO:0016757">
    <property type="term" value="F:glycosyltransferase activity"/>
    <property type="evidence" value="ECO:0007669"/>
    <property type="project" value="UniProtKB-KW"/>
</dbReference>
<dbReference type="InterPro" id="IPR028098">
    <property type="entry name" value="Glyco_trans_4-like_N"/>
</dbReference>
<dbReference type="Proteomes" id="UP001628646">
    <property type="component" value="Unassembled WGS sequence"/>
</dbReference>
<keyword evidence="2" id="KW-0328">Glycosyltransferase</keyword>
<proteinExistence type="predicted"/>
<evidence type="ECO:0000313" key="2">
    <source>
        <dbReference type="EMBL" id="MFL9001984.1"/>
    </source>
</evidence>
<dbReference type="RefSeq" id="WP_407800508.1">
    <property type="nucleotide sequence ID" value="NZ_JBJNUX010000005.1"/>
</dbReference>
<evidence type="ECO:0000313" key="3">
    <source>
        <dbReference type="Proteomes" id="UP001628646"/>
    </source>
</evidence>
<sequence>MKIVFNALSARLGGGQTYLINLFQFVPFDKDIEIRVFAPSSLKLPDHSRIRRVQPAWPTENSIVRALWGKWVLPGILKAEKADVLFCPGGVVGTRAPAGCKVATMLRSMIQFDLHVRKSLPLGLQRLRNWFLSRIVLKNMSEANLTIFVSNYARSIIESLAKAKNPFTIHHGIDSVFLLHGKSTVSPDLLLGKECALYVSRFDVYKHNFQVVSACGELAKELFERFSPFDSQDKGQVLTEVLTNSELLKMLAVAAVAQGDKFDWEDVSRKTWSELLALAKLHKVGV</sequence>
<dbReference type="EC" id="2.4.-.-" evidence="2"/>
<comment type="caution">
    <text evidence="2">The sequence shown here is derived from an EMBL/GenBank/DDBJ whole genome shotgun (WGS) entry which is preliminary data.</text>
</comment>
<name>A0ABW8WAQ3_9PSED</name>
<accession>A0ABW8WAQ3</accession>
<dbReference type="Pfam" id="PF13439">
    <property type="entry name" value="Glyco_transf_4"/>
    <property type="match status" value="1"/>
</dbReference>
<keyword evidence="3" id="KW-1185">Reference proteome</keyword>
<dbReference type="EMBL" id="JBJNUY010000012">
    <property type="protein sequence ID" value="MFL9001984.1"/>
    <property type="molecule type" value="Genomic_DNA"/>
</dbReference>
<evidence type="ECO:0000259" key="1">
    <source>
        <dbReference type="Pfam" id="PF13439"/>
    </source>
</evidence>
<organism evidence="2 3">
    <name type="scientific">Pseudomonas azerbaijanorientalis</name>
    <dbReference type="NCBI Taxonomy" id="2842350"/>
    <lineage>
        <taxon>Bacteria</taxon>
        <taxon>Pseudomonadati</taxon>
        <taxon>Pseudomonadota</taxon>
        <taxon>Gammaproteobacteria</taxon>
        <taxon>Pseudomonadales</taxon>
        <taxon>Pseudomonadaceae</taxon>
        <taxon>Pseudomonas</taxon>
    </lineage>
</organism>
<protein>
    <submittedName>
        <fullName evidence="2">Glycosyltransferase</fullName>
        <ecNumber evidence="2">2.4.-.-</ecNumber>
    </submittedName>
</protein>
<reference evidence="2 3" key="1">
    <citation type="submission" date="2024-12" db="EMBL/GenBank/DDBJ databases">
        <title>Pseudomonas species isolated from Lotus nodules promote plant growth.</title>
        <authorList>
            <person name="Yu Y.-H."/>
            <person name="Kurtenbach J."/>
            <person name="Crosbie D."/>
            <person name="Brachmann A."/>
            <person name="Marin M."/>
        </authorList>
    </citation>
    <scope>NUCLEOTIDE SEQUENCE [LARGE SCALE GENOMIC DNA]</scope>
    <source>
        <strain evidence="2 3">PLb11B</strain>
    </source>
</reference>